<reference evidence="1" key="2">
    <citation type="submission" date="2023-03" db="EMBL/GenBank/DDBJ databases">
        <authorList>
            <person name="Zajac M."/>
            <person name="Kwit R."/>
            <person name="Wasyl D."/>
        </authorList>
    </citation>
    <scope>NUCLEOTIDE SEQUENCE</scope>
    <source>
        <strain evidence="1">691B_2</strain>
    </source>
</reference>
<name>A0AAW7KEU0_ENTFL</name>
<dbReference type="Gene3D" id="2.130.10.10">
    <property type="entry name" value="YVTN repeat-like/Quinoprotein amine dehydrogenase"/>
    <property type="match status" value="1"/>
</dbReference>
<dbReference type="Proteomes" id="UP001173174">
    <property type="component" value="Unassembled WGS sequence"/>
</dbReference>
<evidence type="ECO:0000313" key="2">
    <source>
        <dbReference type="Proteomes" id="UP001173174"/>
    </source>
</evidence>
<sequence>LDPSEDFIVVANQDSDNLTLYRRNQETGLLEMIQKDVAVPECVCVLFV</sequence>
<dbReference type="EMBL" id="JAREWH010000142">
    <property type="protein sequence ID" value="MDN3194045.1"/>
    <property type="molecule type" value="Genomic_DNA"/>
</dbReference>
<feature type="non-terminal residue" evidence="1">
    <location>
        <position position="1"/>
    </location>
</feature>
<dbReference type="InterPro" id="IPR019405">
    <property type="entry name" value="Lactonase_7-beta_prop"/>
</dbReference>
<accession>A0AAW7KEU0</accession>
<dbReference type="AlphaFoldDB" id="A0AAW7KEU0"/>
<evidence type="ECO:0000313" key="1">
    <source>
        <dbReference type="EMBL" id="MDN3194045.1"/>
    </source>
</evidence>
<protein>
    <submittedName>
        <fullName evidence="1">Beta-propeller fold lactonase family protein</fullName>
    </submittedName>
</protein>
<organism evidence="1 2">
    <name type="scientific">Enterococcus faecalis</name>
    <name type="common">Streptococcus faecalis</name>
    <dbReference type="NCBI Taxonomy" id="1351"/>
    <lineage>
        <taxon>Bacteria</taxon>
        <taxon>Bacillati</taxon>
        <taxon>Bacillota</taxon>
        <taxon>Bacilli</taxon>
        <taxon>Lactobacillales</taxon>
        <taxon>Enterococcaceae</taxon>
        <taxon>Enterococcus</taxon>
    </lineage>
</organism>
<comment type="caution">
    <text evidence="1">The sequence shown here is derived from an EMBL/GenBank/DDBJ whole genome shotgun (WGS) entry which is preliminary data.</text>
</comment>
<dbReference type="InterPro" id="IPR015943">
    <property type="entry name" value="WD40/YVTN_repeat-like_dom_sf"/>
</dbReference>
<reference evidence="1" key="1">
    <citation type="journal article" date="2023" name="Pathogens">
        <title>Prevalence of Enterococcus spp. and the Whole-Genome Characteristics of Enterococcus faecium and Enterococcus faecalis Strains Isolated from Free-Living Birds in Poland.</title>
        <authorList>
            <person name="Kwit R."/>
            <person name="Zajac M."/>
            <person name="Smialowska-Weglinska A."/>
            <person name="Skarzynska M."/>
            <person name="Bomba A."/>
            <person name="Lalak A."/>
            <person name="Skrzypiec E."/>
            <person name="Wojdat D."/>
            <person name="Koza W."/>
            <person name="Mikos-Wojewoda E."/>
            <person name="Pasim P."/>
            <person name="Skora M."/>
            <person name="Polak M."/>
            <person name="Wiacek J."/>
            <person name="Wasyl D."/>
        </authorList>
    </citation>
    <scope>NUCLEOTIDE SEQUENCE</scope>
    <source>
        <strain evidence="1">691B_2</strain>
    </source>
</reference>
<dbReference type="RefSeq" id="WP_289870476.1">
    <property type="nucleotide sequence ID" value="NZ_JAREWH010000142.1"/>
</dbReference>
<dbReference type="Pfam" id="PF10282">
    <property type="entry name" value="Lactonase"/>
    <property type="match status" value="1"/>
</dbReference>
<gene>
    <name evidence="1" type="ORF">P0E79_16405</name>
</gene>
<proteinExistence type="predicted"/>